<comment type="caution">
    <text evidence="2">The sequence shown here is derived from an EMBL/GenBank/DDBJ whole genome shotgun (WGS) entry which is preliminary data.</text>
</comment>
<reference evidence="2" key="1">
    <citation type="journal article" date="2020" name="Fungal Divers.">
        <title>Resolving the Mortierellaceae phylogeny through synthesis of multi-gene phylogenetics and phylogenomics.</title>
        <authorList>
            <person name="Vandepol N."/>
            <person name="Liber J."/>
            <person name="Desiro A."/>
            <person name="Na H."/>
            <person name="Kennedy M."/>
            <person name="Barry K."/>
            <person name="Grigoriev I.V."/>
            <person name="Miller A.N."/>
            <person name="O'Donnell K."/>
            <person name="Stajich J.E."/>
            <person name="Bonito G."/>
        </authorList>
    </citation>
    <scope>NUCLEOTIDE SEQUENCE</scope>
    <source>
        <strain evidence="2">BC1065</strain>
    </source>
</reference>
<name>A0A9P6PZ96_9FUNG</name>
<keyword evidence="3" id="KW-1185">Reference proteome</keyword>
<protein>
    <submittedName>
        <fullName evidence="2">Uncharacterized protein</fullName>
    </submittedName>
</protein>
<dbReference type="AlphaFoldDB" id="A0A9P6PZ96"/>
<feature type="chain" id="PRO_5040426350" evidence="1">
    <location>
        <begin position="26"/>
        <end position="109"/>
    </location>
</feature>
<dbReference type="EMBL" id="JAAAJB010000370">
    <property type="protein sequence ID" value="KAG0257234.1"/>
    <property type="molecule type" value="Genomic_DNA"/>
</dbReference>
<proteinExistence type="predicted"/>
<evidence type="ECO:0000256" key="1">
    <source>
        <dbReference type="SAM" id="SignalP"/>
    </source>
</evidence>
<sequence length="109" mass="11817">MTRCLNLVTIAVIAATTFLSTFAHGINVELTDKDGTTHSFVLDDSVCQEIPEGITAVSGKTDAWHCLLYKTSGCPSYDEAYTSFSGTRDGTTVRTFAEFTAKSISCEEF</sequence>
<evidence type="ECO:0000313" key="2">
    <source>
        <dbReference type="EMBL" id="KAG0257234.1"/>
    </source>
</evidence>
<organism evidence="2 3">
    <name type="scientific">Actinomortierella ambigua</name>
    <dbReference type="NCBI Taxonomy" id="1343610"/>
    <lineage>
        <taxon>Eukaryota</taxon>
        <taxon>Fungi</taxon>
        <taxon>Fungi incertae sedis</taxon>
        <taxon>Mucoromycota</taxon>
        <taxon>Mortierellomycotina</taxon>
        <taxon>Mortierellomycetes</taxon>
        <taxon>Mortierellales</taxon>
        <taxon>Mortierellaceae</taxon>
        <taxon>Actinomortierella</taxon>
    </lineage>
</organism>
<accession>A0A9P6PZ96</accession>
<keyword evidence="1" id="KW-0732">Signal</keyword>
<gene>
    <name evidence="2" type="ORF">DFQ27_005248</name>
</gene>
<dbReference type="Proteomes" id="UP000807716">
    <property type="component" value="Unassembled WGS sequence"/>
</dbReference>
<evidence type="ECO:0000313" key="3">
    <source>
        <dbReference type="Proteomes" id="UP000807716"/>
    </source>
</evidence>
<feature type="signal peptide" evidence="1">
    <location>
        <begin position="1"/>
        <end position="25"/>
    </location>
</feature>